<keyword evidence="2" id="KW-1185">Reference proteome</keyword>
<sequence length="138" mass="16086">MKFQNLKSWLGTSLKHLKAVKTVFNCKGDILKNFGAQKTQAVKSLESNFLSASEAFESRFGKSWEDKLLLVLDNFSSCQEIYFYYQLKSRLKTIQQKVLKCCFVFKFLIALTKYLNISQLFLRFRVRSCLKIKNSMPA</sequence>
<organism evidence="1 2">
    <name type="scientific">Clunio marinus</name>
    <dbReference type="NCBI Taxonomy" id="568069"/>
    <lineage>
        <taxon>Eukaryota</taxon>
        <taxon>Metazoa</taxon>
        <taxon>Ecdysozoa</taxon>
        <taxon>Arthropoda</taxon>
        <taxon>Hexapoda</taxon>
        <taxon>Insecta</taxon>
        <taxon>Pterygota</taxon>
        <taxon>Neoptera</taxon>
        <taxon>Endopterygota</taxon>
        <taxon>Diptera</taxon>
        <taxon>Nematocera</taxon>
        <taxon>Chironomoidea</taxon>
        <taxon>Chironomidae</taxon>
        <taxon>Clunio</taxon>
    </lineage>
</organism>
<reference evidence="1 2" key="1">
    <citation type="submission" date="2015-04" db="EMBL/GenBank/DDBJ databases">
        <authorList>
            <person name="Syromyatnikov M.Y."/>
            <person name="Popov V.N."/>
        </authorList>
    </citation>
    <scope>NUCLEOTIDE SEQUENCE [LARGE SCALE GENOMIC DNA]</scope>
</reference>
<evidence type="ECO:0000313" key="1">
    <source>
        <dbReference type="EMBL" id="CRK99245.1"/>
    </source>
</evidence>
<evidence type="ECO:0000313" key="2">
    <source>
        <dbReference type="Proteomes" id="UP000183832"/>
    </source>
</evidence>
<proteinExistence type="predicted"/>
<protein>
    <submittedName>
        <fullName evidence="1">CLUMA_CG012769, isoform A</fullName>
    </submittedName>
</protein>
<gene>
    <name evidence="1" type="ORF">CLUMA_CG012769</name>
</gene>
<accession>A0A1J1IG77</accession>
<name>A0A1J1IG77_9DIPT</name>
<dbReference type="Proteomes" id="UP000183832">
    <property type="component" value="Unassembled WGS sequence"/>
</dbReference>
<dbReference type="AlphaFoldDB" id="A0A1J1IG77"/>
<dbReference type="EMBL" id="CVRI01000050">
    <property type="protein sequence ID" value="CRK99245.1"/>
    <property type="molecule type" value="Genomic_DNA"/>
</dbReference>